<evidence type="ECO:0000313" key="2">
    <source>
        <dbReference type="EMBL" id="MBB2503846.1"/>
    </source>
</evidence>
<dbReference type="Proteomes" id="UP000550260">
    <property type="component" value="Unassembled WGS sequence"/>
</dbReference>
<accession>A0A8E1W4G9</accession>
<feature type="compositionally biased region" description="Low complexity" evidence="1">
    <location>
        <begin position="63"/>
        <end position="85"/>
    </location>
</feature>
<comment type="caution">
    <text evidence="2">The sequence shown here is derived from an EMBL/GenBank/DDBJ whole genome shotgun (WGS) entry which is preliminary data.</text>
</comment>
<evidence type="ECO:0000256" key="1">
    <source>
        <dbReference type="SAM" id="MobiDB-lite"/>
    </source>
</evidence>
<dbReference type="EMBL" id="JACJHR010000061">
    <property type="protein sequence ID" value="MBB2503846.1"/>
    <property type="molecule type" value="Genomic_DNA"/>
</dbReference>
<sequence length="85" mass="8922">MRVVPRSRTHRQPERKLASQATDLAREQPAPVAHMPTSAPIETRFRSGLPASPPVDALGSWTAVPEGAAGPGVSAPVADGGSRFR</sequence>
<feature type="region of interest" description="Disordered" evidence="1">
    <location>
        <begin position="1"/>
        <end position="85"/>
    </location>
</feature>
<feature type="compositionally biased region" description="Basic residues" evidence="1">
    <location>
        <begin position="1"/>
        <end position="10"/>
    </location>
</feature>
<dbReference type="RefSeq" id="WP_143271451.1">
    <property type="nucleotide sequence ID" value="NZ_JACJHR010000061.1"/>
</dbReference>
<organism evidence="2 3">
    <name type="scientific">Amycolatopsis echigonensis</name>
    <dbReference type="NCBI Taxonomy" id="2576905"/>
    <lineage>
        <taxon>Bacteria</taxon>
        <taxon>Bacillati</taxon>
        <taxon>Actinomycetota</taxon>
        <taxon>Actinomycetes</taxon>
        <taxon>Pseudonocardiales</taxon>
        <taxon>Pseudonocardiaceae</taxon>
        <taxon>Amycolatopsis</taxon>
    </lineage>
</organism>
<evidence type="ECO:0000313" key="3">
    <source>
        <dbReference type="Proteomes" id="UP000550260"/>
    </source>
</evidence>
<gene>
    <name evidence="2" type="ORF">H5411_32490</name>
</gene>
<reference evidence="2 3" key="1">
    <citation type="submission" date="2020-08" db="EMBL/GenBank/DDBJ databases">
        <title>Amycolatopsis echigonensis JCM 21831.</title>
        <authorList>
            <person name="Tedsree N."/>
            <person name="Kuncharoen N."/>
            <person name="Likhitwitayawuid K."/>
            <person name="Tanasupawat S."/>
        </authorList>
    </citation>
    <scope>NUCLEOTIDE SEQUENCE [LARGE SCALE GENOMIC DNA]</scope>
    <source>
        <strain evidence="2 3">JCM 21831</strain>
    </source>
</reference>
<proteinExistence type="predicted"/>
<protein>
    <submittedName>
        <fullName evidence="2">Uncharacterized protein</fullName>
    </submittedName>
</protein>
<dbReference type="AlphaFoldDB" id="A0A8E1W4G9"/>
<name>A0A8E1W4G9_9PSEU</name>